<dbReference type="GO" id="GO:0043565">
    <property type="term" value="F:sequence-specific DNA binding"/>
    <property type="evidence" value="ECO:0007669"/>
    <property type="project" value="InterPro"/>
</dbReference>
<protein>
    <submittedName>
        <fullName evidence="5">Helix-turn-helix domain-containing protein</fullName>
    </submittedName>
</protein>
<evidence type="ECO:0000259" key="4">
    <source>
        <dbReference type="PROSITE" id="PS01124"/>
    </source>
</evidence>
<dbReference type="RefSeq" id="WP_153498742.1">
    <property type="nucleotide sequence ID" value="NZ_WIRE01000001.1"/>
</dbReference>
<dbReference type="AlphaFoldDB" id="A0A6N7LSI8"/>
<dbReference type="GO" id="GO:0003700">
    <property type="term" value="F:DNA-binding transcription factor activity"/>
    <property type="evidence" value="ECO:0007669"/>
    <property type="project" value="InterPro"/>
</dbReference>
<name>A0A6N7LSI8_9GAMM</name>
<keyword evidence="2" id="KW-0238">DNA-binding</keyword>
<reference evidence="5 6" key="1">
    <citation type="submission" date="2019-10" db="EMBL/GenBank/DDBJ databases">
        <title>Alcanivorax sp.PA15-N-34 draft genome sequence.</title>
        <authorList>
            <person name="Liao X."/>
            <person name="Shao Z."/>
        </authorList>
    </citation>
    <scope>NUCLEOTIDE SEQUENCE [LARGE SCALE GENOMIC DNA]</scope>
    <source>
        <strain evidence="5 6">PA15-N-34</strain>
    </source>
</reference>
<sequence>MEKDWKLDIVFSDSVAIFRGHVGPNKPHSHWASQLTIAVEGELEFEAGNSGRRHAQAVFLSSNVKHQLYSGYVCSIYFDPLARSPLTALGERSEAGWAALTATELPAPLRQLSAASDLRALLESDLLRVAPSDASADVRFRETVNEITRQLRAGNDPDREELAAMAHLSASRFSHWFVEQSGIPLRSYKKWLKLRMAMDALLDGNNPMDAAMQAGFSDLPHMSRAFAESFGLTYMDALHALQQARQQ</sequence>
<dbReference type="Proteomes" id="UP000469421">
    <property type="component" value="Unassembled WGS sequence"/>
</dbReference>
<evidence type="ECO:0000256" key="1">
    <source>
        <dbReference type="ARBA" id="ARBA00023015"/>
    </source>
</evidence>
<keyword evidence="3" id="KW-0804">Transcription</keyword>
<organism evidence="5 6">
    <name type="scientific">Alcanivorax sediminis</name>
    <dbReference type="NCBI Taxonomy" id="2663008"/>
    <lineage>
        <taxon>Bacteria</taxon>
        <taxon>Pseudomonadati</taxon>
        <taxon>Pseudomonadota</taxon>
        <taxon>Gammaproteobacteria</taxon>
        <taxon>Oceanospirillales</taxon>
        <taxon>Alcanivoracaceae</taxon>
        <taxon>Alcanivorax</taxon>
    </lineage>
</organism>
<evidence type="ECO:0000256" key="3">
    <source>
        <dbReference type="ARBA" id="ARBA00023163"/>
    </source>
</evidence>
<evidence type="ECO:0000313" key="6">
    <source>
        <dbReference type="Proteomes" id="UP000469421"/>
    </source>
</evidence>
<feature type="domain" description="HTH araC/xylS-type" evidence="4">
    <location>
        <begin position="141"/>
        <end position="240"/>
    </location>
</feature>
<comment type="caution">
    <text evidence="5">The sequence shown here is derived from an EMBL/GenBank/DDBJ whole genome shotgun (WGS) entry which is preliminary data.</text>
</comment>
<keyword evidence="6" id="KW-1185">Reference proteome</keyword>
<dbReference type="Gene3D" id="1.10.10.60">
    <property type="entry name" value="Homeodomain-like"/>
    <property type="match status" value="1"/>
</dbReference>
<dbReference type="SMART" id="SM00342">
    <property type="entry name" value="HTH_ARAC"/>
    <property type="match status" value="1"/>
</dbReference>
<dbReference type="PROSITE" id="PS01124">
    <property type="entry name" value="HTH_ARAC_FAMILY_2"/>
    <property type="match status" value="1"/>
</dbReference>
<dbReference type="PANTHER" id="PTHR46796">
    <property type="entry name" value="HTH-TYPE TRANSCRIPTIONAL ACTIVATOR RHAS-RELATED"/>
    <property type="match status" value="1"/>
</dbReference>
<gene>
    <name evidence="5" type="ORF">GFN93_01905</name>
</gene>
<accession>A0A6N7LSI8</accession>
<proteinExistence type="predicted"/>
<evidence type="ECO:0000313" key="5">
    <source>
        <dbReference type="EMBL" id="MQX51985.1"/>
    </source>
</evidence>
<dbReference type="EMBL" id="WIRE01000001">
    <property type="protein sequence ID" value="MQX51985.1"/>
    <property type="molecule type" value="Genomic_DNA"/>
</dbReference>
<dbReference type="Pfam" id="PF12833">
    <property type="entry name" value="HTH_18"/>
    <property type="match status" value="1"/>
</dbReference>
<dbReference type="InterPro" id="IPR050204">
    <property type="entry name" value="AraC_XylS_family_regulators"/>
</dbReference>
<dbReference type="InterPro" id="IPR018060">
    <property type="entry name" value="HTH_AraC"/>
</dbReference>
<evidence type="ECO:0000256" key="2">
    <source>
        <dbReference type="ARBA" id="ARBA00023125"/>
    </source>
</evidence>
<dbReference type="PANTHER" id="PTHR46796:SF2">
    <property type="entry name" value="TRANSCRIPTIONAL REGULATORY PROTEIN"/>
    <property type="match status" value="1"/>
</dbReference>
<keyword evidence="1" id="KW-0805">Transcription regulation</keyword>